<evidence type="ECO:0000256" key="4">
    <source>
        <dbReference type="ARBA" id="ARBA00022989"/>
    </source>
</evidence>
<dbReference type="GO" id="GO:0031460">
    <property type="term" value="P:glycine betaine transport"/>
    <property type="evidence" value="ECO:0007669"/>
    <property type="project" value="TreeGrafter"/>
</dbReference>
<evidence type="ECO:0000313" key="8">
    <source>
        <dbReference type="EMBL" id="MBJ7610242.1"/>
    </source>
</evidence>
<accession>A0A934KM76</accession>
<evidence type="ECO:0000256" key="3">
    <source>
        <dbReference type="ARBA" id="ARBA00022692"/>
    </source>
</evidence>
<protein>
    <submittedName>
        <fullName evidence="8">ABC transporter permease</fullName>
    </submittedName>
</protein>
<dbReference type="EMBL" id="JAEKNN010000058">
    <property type="protein sequence ID" value="MBJ7610242.1"/>
    <property type="molecule type" value="Genomic_DNA"/>
</dbReference>
<keyword evidence="5 6" id="KW-0472">Membrane</keyword>
<feature type="transmembrane region" description="Helical" evidence="6">
    <location>
        <begin position="63"/>
        <end position="85"/>
    </location>
</feature>
<dbReference type="Pfam" id="PF00528">
    <property type="entry name" value="BPD_transp_1"/>
    <property type="match status" value="1"/>
</dbReference>
<comment type="subcellular location">
    <subcellularLocation>
        <location evidence="6">Cell membrane</location>
        <topology evidence="6">Multi-pass membrane protein</topology>
    </subcellularLocation>
    <subcellularLocation>
        <location evidence="1">Membrane</location>
        <topology evidence="1">Multi-pass membrane protein</topology>
    </subcellularLocation>
</comment>
<keyword evidence="4 6" id="KW-1133">Transmembrane helix</keyword>
<name>A0A934KM76_9BACT</name>
<dbReference type="PROSITE" id="PS50928">
    <property type="entry name" value="ABC_TM1"/>
    <property type="match status" value="1"/>
</dbReference>
<evidence type="ECO:0000256" key="6">
    <source>
        <dbReference type="RuleBase" id="RU363032"/>
    </source>
</evidence>
<dbReference type="SUPFAM" id="SSF161098">
    <property type="entry name" value="MetI-like"/>
    <property type="match status" value="1"/>
</dbReference>
<evidence type="ECO:0000256" key="2">
    <source>
        <dbReference type="ARBA" id="ARBA00022448"/>
    </source>
</evidence>
<dbReference type="GO" id="GO:0005886">
    <property type="term" value="C:plasma membrane"/>
    <property type="evidence" value="ECO:0007669"/>
    <property type="project" value="UniProtKB-SubCell"/>
</dbReference>
<keyword evidence="3 6" id="KW-0812">Transmembrane</keyword>
<dbReference type="Gene3D" id="1.10.3720.10">
    <property type="entry name" value="MetI-like"/>
    <property type="match status" value="1"/>
</dbReference>
<dbReference type="PANTHER" id="PTHR30177">
    <property type="entry name" value="GLYCINE BETAINE/L-PROLINE TRANSPORT SYSTEM PERMEASE PROTEIN PROW"/>
    <property type="match status" value="1"/>
</dbReference>
<dbReference type="InterPro" id="IPR035906">
    <property type="entry name" value="MetI-like_sf"/>
</dbReference>
<dbReference type="PANTHER" id="PTHR30177:SF4">
    <property type="entry name" value="OSMOPROTECTANT IMPORT PERMEASE PROTEIN OSMW"/>
    <property type="match status" value="1"/>
</dbReference>
<proteinExistence type="inferred from homology"/>
<sequence length="252" mass="26019">MSQVVSTRTRHLDVERVRLFAVPIAVAAGLAVSYAIYRSISGSLADDQVLTQDFLLGRLVEHLYLSGLSFALVAAIGVPVGVAIAGAGRRVRIPVFLLANLGQAVPGIGFLVLLYAFLGLGVEPTVIALVAYGTLPVLRNTVAGIQGVDPAAVEAARGMGMTRAQALIRVQLPLASPLILAGLRTSLVLIIGTATLGSFIGGGGLGVVIASGINISNRIIFVGAVMVAALALLADWALSLVERIVVPRRIST</sequence>
<dbReference type="InterPro" id="IPR051204">
    <property type="entry name" value="ABC_transp_perm/SBD"/>
</dbReference>
<dbReference type="AlphaFoldDB" id="A0A934KM76"/>
<evidence type="ECO:0000259" key="7">
    <source>
        <dbReference type="PROSITE" id="PS50928"/>
    </source>
</evidence>
<keyword evidence="2 6" id="KW-0813">Transport</keyword>
<dbReference type="GO" id="GO:0055085">
    <property type="term" value="P:transmembrane transport"/>
    <property type="evidence" value="ECO:0007669"/>
    <property type="project" value="InterPro"/>
</dbReference>
<dbReference type="Proteomes" id="UP000614410">
    <property type="component" value="Unassembled WGS sequence"/>
</dbReference>
<gene>
    <name evidence="8" type="ORF">JF887_12545</name>
</gene>
<feature type="transmembrane region" description="Helical" evidence="6">
    <location>
        <begin position="97"/>
        <end position="118"/>
    </location>
</feature>
<reference evidence="8 9" key="1">
    <citation type="submission" date="2020-10" db="EMBL/GenBank/DDBJ databases">
        <title>Ca. Dormibacterota MAGs.</title>
        <authorList>
            <person name="Montgomery K."/>
        </authorList>
    </citation>
    <scope>NUCLEOTIDE SEQUENCE [LARGE SCALE GENOMIC DNA]</scope>
    <source>
        <strain evidence="8">Mitchell_Peninsula_5</strain>
    </source>
</reference>
<evidence type="ECO:0000313" key="9">
    <source>
        <dbReference type="Proteomes" id="UP000614410"/>
    </source>
</evidence>
<feature type="transmembrane region" description="Helical" evidence="6">
    <location>
        <begin position="20"/>
        <end position="37"/>
    </location>
</feature>
<feature type="transmembrane region" description="Helical" evidence="6">
    <location>
        <begin position="219"/>
        <end position="241"/>
    </location>
</feature>
<organism evidence="8 9">
    <name type="scientific">Candidatus Amunia macphersoniae</name>
    <dbReference type="NCBI Taxonomy" id="3127014"/>
    <lineage>
        <taxon>Bacteria</taxon>
        <taxon>Bacillati</taxon>
        <taxon>Candidatus Dormiibacterota</taxon>
        <taxon>Candidatus Dormibacteria</taxon>
        <taxon>Candidatus Aeolococcales</taxon>
        <taxon>Candidatus Aeolococcaceae</taxon>
        <taxon>Candidatus Amunia</taxon>
    </lineage>
</organism>
<feature type="transmembrane region" description="Helical" evidence="6">
    <location>
        <begin position="190"/>
        <end position="213"/>
    </location>
</feature>
<dbReference type="InterPro" id="IPR000515">
    <property type="entry name" value="MetI-like"/>
</dbReference>
<comment type="similarity">
    <text evidence="6">Belongs to the binding-protein-dependent transport system permease family.</text>
</comment>
<comment type="caution">
    <text evidence="8">The sequence shown here is derived from an EMBL/GenBank/DDBJ whole genome shotgun (WGS) entry which is preliminary data.</text>
</comment>
<dbReference type="CDD" id="cd06261">
    <property type="entry name" value="TM_PBP2"/>
    <property type="match status" value="1"/>
</dbReference>
<evidence type="ECO:0000256" key="1">
    <source>
        <dbReference type="ARBA" id="ARBA00004141"/>
    </source>
</evidence>
<evidence type="ECO:0000256" key="5">
    <source>
        <dbReference type="ARBA" id="ARBA00023136"/>
    </source>
</evidence>
<feature type="domain" description="ABC transmembrane type-1" evidence="7">
    <location>
        <begin position="59"/>
        <end position="238"/>
    </location>
</feature>